<feature type="region of interest" description="Disordered" evidence="1">
    <location>
        <begin position="248"/>
        <end position="277"/>
    </location>
</feature>
<evidence type="ECO:0000313" key="3">
    <source>
        <dbReference type="Proteomes" id="UP000567179"/>
    </source>
</evidence>
<feature type="compositionally biased region" description="Acidic residues" evidence="1">
    <location>
        <begin position="1134"/>
        <end position="1162"/>
    </location>
</feature>
<dbReference type="OrthoDB" id="3222020at2759"/>
<name>A0A8H5BDG8_9AGAR</name>
<protein>
    <recommendedName>
        <fullName evidence="4">ZZ-type domain-containing protein</fullName>
    </recommendedName>
</protein>
<feature type="compositionally biased region" description="Basic and acidic residues" evidence="1">
    <location>
        <begin position="1060"/>
        <end position="1088"/>
    </location>
</feature>
<evidence type="ECO:0000256" key="1">
    <source>
        <dbReference type="SAM" id="MobiDB-lite"/>
    </source>
</evidence>
<keyword evidence="3" id="KW-1185">Reference proteome</keyword>
<reference evidence="2 3" key="1">
    <citation type="journal article" date="2020" name="ISME J.">
        <title>Uncovering the hidden diversity of litter-decomposition mechanisms in mushroom-forming fungi.</title>
        <authorList>
            <person name="Floudas D."/>
            <person name="Bentzer J."/>
            <person name="Ahren D."/>
            <person name="Johansson T."/>
            <person name="Persson P."/>
            <person name="Tunlid A."/>
        </authorList>
    </citation>
    <scope>NUCLEOTIDE SEQUENCE [LARGE SCALE GENOMIC DNA]</scope>
    <source>
        <strain evidence="2 3">CBS 101986</strain>
    </source>
</reference>
<feature type="region of interest" description="Disordered" evidence="1">
    <location>
        <begin position="704"/>
        <end position="728"/>
    </location>
</feature>
<dbReference type="EMBL" id="JAACJJ010000028">
    <property type="protein sequence ID" value="KAF5321272.1"/>
    <property type="molecule type" value="Genomic_DNA"/>
</dbReference>
<proteinExistence type="predicted"/>
<evidence type="ECO:0008006" key="4">
    <source>
        <dbReference type="Google" id="ProtNLM"/>
    </source>
</evidence>
<feature type="compositionally biased region" description="Gly residues" evidence="1">
    <location>
        <begin position="1048"/>
        <end position="1057"/>
    </location>
</feature>
<sequence length="1182" mass="133224">MSDTQPTVSIMSSADRADFEEAYKQWNKAHARIQSAPPTQGRDYIKHAANLLTLLEPISEINPFAKAAVGAFKLVVLFEQDRRGNDARSEAVILAQADVMRVLLDVDDLTKRNANSQASYTASSLAVIFEDIQKQIKLCHNCMNTYDKQHKIVKLCNAREWKDKFMGYVSTFNDLRNRLMTALHLQTASNVSKMADNVNQVLNLLFTTHNTKEKEDIKRINIVSRETLERDPKAMQRLLLSTGYSSMAEDIPETPTKVMDDNEKRGTSKPDGRKVESASVELQVSELQQDMCTPVDTLCDKNMKYFEGILELYTINLKKTINDSADRVIHSLSGPYERLQHKDLRELWKEMKWIFCVETGIFAMALFEYYQDLYAHPHVVATAPREETGTDATCSQNTVKLSSGPKFHPDAWTLPYLQSLTAVVATIDDDNSGYIRISEANRFTSRIPEGWTLPQYCAYLVEGCQHENAIYRHRIIRLRNNMHEMHAQLLPGNRYTAALVMQDLCNASIDKLALRPQFWSETSLFAPALELHGLVEKKIREQDMGVRKHMKKLQYNLDKTTTSTLFHGQDLEQYIFPLAYVLIELLLDFHHFCCTSTVDLQQWMANIVKPFHTLRSMIDDRIKDLKSKERTTVITDLLAYHRGIWSWFDLPDIGDMKGEQKLEFVVTAVEDIDQHRNDMSFIKKEFPLPAFGDDLVIQTYPTREKFSESNNTSRVPEDEDEDEDEDENFATASVTNVIASSKVPSITASNFDLCQDCYDKPFAEHEVGAHYFDHPMALAATYLQESRCLWIGQQNEREEAQFRSILDDKKMTLAKRSDNIYSDEPGQFGNILDSGDGEDPYEGFEGDNVPTAKNTRELLVSLLKEHLYNCCVCGDSVTLETRFFICGEYSCSEGRAVCHKCAHRQHDKLDTHFWWHSLLPFDKRLLDAPKSFTGAPVQTLSFGPPKSDELLANATNVETKILAVEQKIGALEVKLDERLSGIEAMLHKLLGAGAGGASPDGRVTLPPTQQGRQGRGGSQHQQHGRDHDRKVPESVQNGAGQHDEVNDYGGGGEGNGEGDGESRWEVEIDDHIRGGKDHEEGTGFHREYEGEESNEGGAEPRQEDEGVAGSEHENENEGSDGDDGVAQFGRENGDEGAEGGEGDEGDEEVAQSEHENENEESDGDHGVTQSGRENEDEGAEEW</sequence>
<comment type="caution">
    <text evidence="2">The sequence shown here is derived from an EMBL/GenBank/DDBJ whole genome shotgun (WGS) entry which is preliminary data.</text>
</comment>
<evidence type="ECO:0000313" key="2">
    <source>
        <dbReference type="EMBL" id="KAF5321272.1"/>
    </source>
</evidence>
<feature type="compositionally biased region" description="Basic and acidic residues" evidence="1">
    <location>
        <begin position="1098"/>
        <end position="1115"/>
    </location>
</feature>
<feature type="compositionally biased region" description="Basic and acidic residues" evidence="1">
    <location>
        <begin position="258"/>
        <end position="276"/>
    </location>
</feature>
<feature type="compositionally biased region" description="Acidic residues" evidence="1">
    <location>
        <begin position="717"/>
        <end position="728"/>
    </location>
</feature>
<gene>
    <name evidence="2" type="ORF">D9619_000343</name>
</gene>
<organism evidence="2 3">
    <name type="scientific">Psilocybe cf. subviscida</name>
    <dbReference type="NCBI Taxonomy" id="2480587"/>
    <lineage>
        <taxon>Eukaryota</taxon>
        <taxon>Fungi</taxon>
        <taxon>Dikarya</taxon>
        <taxon>Basidiomycota</taxon>
        <taxon>Agaricomycotina</taxon>
        <taxon>Agaricomycetes</taxon>
        <taxon>Agaricomycetidae</taxon>
        <taxon>Agaricales</taxon>
        <taxon>Agaricineae</taxon>
        <taxon>Strophariaceae</taxon>
        <taxon>Psilocybe</taxon>
    </lineage>
</organism>
<feature type="compositionally biased region" description="Basic and acidic residues" evidence="1">
    <location>
        <begin position="1023"/>
        <end position="1032"/>
    </location>
</feature>
<dbReference type="AlphaFoldDB" id="A0A8H5BDG8"/>
<accession>A0A8H5BDG8</accession>
<dbReference type="Proteomes" id="UP000567179">
    <property type="component" value="Unassembled WGS sequence"/>
</dbReference>
<feature type="region of interest" description="Disordered" evidence="1">
    <location>
        <begin position="993"/>
        <end position="1182"/>
    </location>
</feature>